<name>A0A9D4FT05_DREPO</name>
<reference evidence="2" key="2">
    <citation type="submission" date="2020-11" db="EMBL/GenBank/DDBJ databases">
        <authorList>
            <person name="McCartney M.A."/>
            <person name="Auch B."/>
            <person name="Kono T."/>
            <person name="Mallez S."/>
            <person name="Becker A."/>
            <person name="Gohl D.M."/>
            <person name="Silverstein K.A.T."/>
            <person name="Koren S."/>
            <person name="Bechman K.B."/>
            <person name="Herman A."/>
            <person name="Abrahante J.E."/>
            <person name="Garbe J."/>
        </authorList>
    </citation>
    <scope>NUCLEOTIDE SEQUENCE</scope>
    <source>
        <strain evidence="2">Duluth1</strain>
        <tissue evidence="2">Whole animal</tissue>
    </source>
</reference>
<evidence type="ECO:0000313" key="3">
    <source>
        <dbReference type="Proteomes" id="UP000828390"/>
    </source>
</evidence>
<gene>
    <name evidence="2" type="ORF">DPMN_155671</name>
</gene>
<dbReference type="Proteomes" id="UP000828390">
    <property type="component" value="Unassembled WGS sequence"/>
</dbReference>
<dbReference type="EMBL" id="JAIWYP010000007">
    <property type="protein sequence ID" value="KAH3802005.1"/>
    <property type="molecule type" value="Genomic_DNA"/>
</dbReference>
<feature type="signal peptide" evidence="1">
    <location>
        <begin position="1"/>
        <end position="15"/>
    </location>
</feature>
<sequence>MMSLFLLITIIRTKAARYKEQHRASMQHGQVGPQRPREEAVCKKTLGDDCPERLSGYHSTAESNCTSRTTNKTTLLALTACLKLNALKSTLEKMDSILEDDRNIYQPDGLGCTT</sequence>
<proteinExistence type="predicted"/>
<reference evidence="2" key="1">
    <citation type="journal article" date="2019" name="bioRxiv">
        <title>The Genome of the Zebra Mussel, Dreissena polymorpha: A Resource for Invasive Species Research.</title>
        <authorList>
            <person name="McCartney M.A."/>
            <person name="Auch B."/>
            <person name="Kono T."/>
            <person name="Mallez S."/>
            <person name="Zhang Y."/>
            <person name="Obille A."/>
            <person name="Becker A."/>
            <person name="Abrahante J.E."/>
            <person name="Garbe J."/>
            <person name="Badalamenti J.P."/>
            <person name="Herman A."/>
            <person name="Mangelson H."/>
            <person name="Liachko I."/>
            <person name="Sullivan S."/>
            <person name="Sone E.D."/>
            <person name="Koren S."/>
            <person name="Silverstein K.A.T."/>
            <person name="Beckman K.B."/>
            <person name="Gohl D.M."/>
        </authorList>
    </citation>
    <scope>NUCLEOTIDE SEQUENCE</scope>
    <source>
        <strain evidence="2">Duluth1</strain>
        <tissue evidence="2">Whole animal</tissue>
    </source>
</reference>
<feature type="chain" id="PRO_5039709145" evidence="1">
    <location>
        <begin position="16"/>
        <end position="114"/>
    </location>
</feature>
<dbReference type="AlphaFoldDB" id="A0A9D4FT05"/>
<keyword evidence="3" id="KW-1185">Reference proteome</keyword>
<accession>A0A9D4FT05</accession>
<evidence type="ECO:0000313" key="2">
    <source>
        <dbReference type="EMBL" id="KAH3802005.1"/>
    </source>
</evidence>
<evidence type="ECO:0000256" key="1">
    <source>
        <dbReference type="SAM" id="SignalP"/>
    </source>
</evidence>
<organism evidence="2 3">
    <name type="scientific">Dreissena polymorpha</name>
    <name type="common">Zebra mussel</name>
    <name type="synonym">Mytilus polymorpha</name>
    <dbReference type="NCBI Taxonomy" id="45954"/>
    <lineage>
        <taxon>Eukaryota</taxon>
        <taxon>Metazoa</taxon>
        <taxon>Spiralia</taxon>
        <taxon>Lophotrochozoa</taxon>
        <taxon>Mollusca</taxon>
        <taxon>Bivalvia</taxon>
        <taxon>Autobranchia</taxon>
        <taxon>Heteroconchia</taxon>
        <taxon>Euheterodonta</taxon>
        <taxon>Imparidentia</taxon>
        <taxon>Neoheterodontei</taxon>
        <taxon>Myida</taxon>
        <taxon>Dreissenoidea</taxon>
        <taxon>Dreissenidae</taxon>
        <taxon>Dreissena</taxon>
    </lineage>
</organism>
<comment type="caution">
    <text evidence="2">The sequence shown here is derived from an EMBL/GenBank/DDBJ whole genome shotgun (WGS) entry which is preliminary data.</text>
</comment>
<keyword evidence="1" id="KW-0732">Signal</keyword>
<protein>
    <submittedName>
        <fullName evidence="2">Uncharacterized protein</fullName>
    </submittedName>
</protein>